<dbReference type="EMBL" id="JBHSEC010000020">
    <property type="protein sequence ID" value="MFC4411511.1"/>
    <property type="molecule type" value="Genomic_DNA"/>
</dbReference>
<evidence type="ECO:0000256" key="1">
    <source>
        <dbReference type="SAM" id="MobiDB-lite"/>
    </source>
</evidence>
<dbReference type="Gene3D" id="2.30.30.1210">
    <property type="entry name" value="Domain of unknown function DUF1541"/>
    <property type="match status" value="1"/>
</dbReference>
<dbReference type="RefSeq" id="WP_378156813.1">
    <property type="nucleotide sequence ID" value="NZ_JBHSEC010000020.1"/>
</dbReference>
<keyword evidence="2" id="KW-0732">Signal</keyword>
<dbReference type="PROSITE" id="PS51257">
    <property type="entry name" value="PROKAR_LIPOPROTEIN"/>
    <property type="match status" value="1"/>
</dbReference>
<evidence type="ECO:0000259" key="3">
    <source>
        <dbReference type="Pfam" id="PF07563"/>
    </source>
</evidence>
<reference evidence="5" key="1">
    <citation type="journal article" date="2019" name="Int. J. Syst. Evol. Microbiol.">
        <title>The Global Catalogue of Microorganisms (GCM) 10K type strain sequencing project: providing services to taxonomists for standard genome sequencing and annotation.</title>
        <authorList>
            <consortium name="The Broad Institute Genomics Platform"/>
            <consortium name="The Broad Institute Genome Sequencing Center for Infectious Disease"/>
            <person name="Wu L."/>
            <person name="Ma J."/>
        </authorList>
    </citation>
    <scope>NUCLEOTIDE SEQUENCE [LARGE SCALE GENOMIC DNA]</scope>
    <source>
        <strain evidence="5">CCUG 59778</strain>
    </source>
</reference>
<feature type="signal peptide" evidence="2">
    <location>
        <begin position="1"/>
        <end position="21"/>
    </location>
</feature>
<dbReference type="Pfam" id="PF07563">
    <property type="entry name" value="DUF1541"/>
    <property type="match status" value="2"/>
</dbReference>
<name>A0ABV8X6H2_9LACT</name>
<accession>A0ABV8X6H2</accession>
<gene>
    <name evidence="4" type="ORF">ACFOZY_13880</name>
</gene>
<feature type="chain" id="PRO_5046438495" evidence="2">
    <location>
        <begin position="22"/>
        <end position="201"/>
    </location>
</feature>
<protein>
    <submittedName>
        <fullName evidence="4">YdhK family protein</fullName>
    </submittedName>
</protein>
<sequence length="201" mass="21773">MNKLWVFLISTIAAITLTACGDDQNGAEDNVNKEVEQSTHQTEDSSGNGPGSLEHSEMNHSSSGELPAGLKKAENPTYPVGTKAIITANHMEGMEGAEATIVGAFDTTAYVVSYTPITGGKRVTNHKWVIHEEIDQAPDFPIEPNSEVSLNADHMPGMKGAVAVIEDLEETTVYMVDYISTTGEKVKNHKWLTEEELKLAD</sequence>
<feature type="region of interest" description="Disordered" evidence="1">
    <location>
        <begin position="27"/>
        <end position="75"/>
    </location>
</feature>
<dbReference type="Proteomes" id="UP001595817">
    <property type="component" value="Unassembled WGS sequence"/>
</dbReference>
<feature type="domain" description="DUF1541" evidence="3">
    <location>
        <begin position="80"/>
        <end position="131"/>
    </location>
</feature>
<dbReference type="InterPro" id="IPR011438">
    <property type="entry name" value="DUF1541"/>
</dbReference>
<feature type="compositionally biased region" description="Basic and acidic residues" evidence="1">
    <location>
        <begin position="30"/>
        <end position="43"/>
    </location>
</feature>
<organism evidence="4 5">
    <name type="scientific">Chungangia koreensis</name>
    <dbReference type="NCBI Taxonomy" id="752657"/>
    <lineage>
        <taxon>Bacteria</taxon>
        <taxon>Bacillati</taxon>
        <taxon>Bacillota</taxon>
        <taxon>Bacilli</taxon>
        <taxon>Lactobacillales</taxon>
        <taxon>Chungangia</taxon>
    </lineage>
</organism>
<feature type="domain" description="DUF1541" evidence="3">
    <location>
        <begin position="146"/>
        <end position="194"/>
    </location>
</feature>
<keyword evidence="5" id="KW-1185">Reference proteome</keyword>
<evidence type="ECO:0000313" key="5">
    <source>
        <dbReference type="Proteomes" id="UP001595817"/>
    </source>
</evidence>
<proteinExistence type="predicted"/>
<evidence type="ECO:0000256" key="2">
    <source>
        <dbReference type="SAM" id="SignalP"/>
    </source>
</evidence>
<comment type="caution">
    <text evidence="4">The sequence shown here is derived from an EMBL/GenBank/DDBJ whole genome shotgun (WGS) entry which is preliminary data.</text>
</comment>
<evidence type="ECO:0000313" key="4">
    <source>
        <dbReference type="EMBL" id="MFC4411511.1"/>
    </source>
</evidence>